<dbReference type="OrthoDB" id="9757939at2"/>
<dbReference type="Pfam" id="PF07944">
    <property type="entry name" value="Beta-AFase-like_GH127_cat"/>
    <property type="match status" value="1"/>
</dbReference>
<keyword evidence="8" id="KW-1185">Reference proteome</keyword>
<name>A0A1E2ZZ71_9FIRM</name>
<sequence length="615" mass="70315">MQARKFVPLTTKELRPQGWLKRQLEIQAEGLSGHLDLIWPDIRDSKWIGGDKEGWERVPYWLDGFIPLAYLLEDEDLIKRAGKYIDAILDRQEEDGWVCPCGKDERNTYDVWAVFLICKVLVLYHDCTGDERIEPAVYRAMKNLLDHITHNTLFNWGAARWYECLIPLLWLYERRPEEWMLQLMYVLDAEGLDYEKLYEHFDFEHPAADKYWTQLNHVVNTAMALKSRALMSLVTGEDGNVFARKMYQKIMKYNSMATGHFTGDECLSGDSPVQGSECCSVAEAMYSCEVLLSAAGDSFWGDLLEKEAFNCLPATTTPDMWAHQYVQMTNQISCSRIPEEGVPFNSNGGEAHMFGLEPNFGCCTANFNQAWPKFALSALMRSGEGLAVISMVPVQAKVIHDGAEVNLQIVSEYPFRDEAVIEVTTDRPVSMELLIRIPGFAKEAFVDGEKAEPESFYRIYRTWEGSTRIPVRFVFDTLLTDRPFGAKAVVRGPLVFSLPVEAQCRILEYTRDGVERKAPYCDYEFTPVSDWNYGFCSDSFEISHGKIGDYPFSVEEPPVCLKTKMVKVPWEEKYGVCAVEPSERKALDEPEEKVLQPYGCTNLRMTEMPYIAVEL</sequence>
<dbReference type="AlphaFoldDB" id="A0A1E2ZZ71"/>
<feature type="domain" description="Non-reducing end beta-L-arabinofuranosidase-like GH127 middle" evidence="2">
    <location>
        <begin position="398"/>
        <end position="472"/>
    </location>
</feature>
<dbReference type="PANTHER" id="PTHR31151:SF0">
    <property type="entry name" value="PROLINE-TRNA LIGASE (DUF1680)"/>
    <property type="match status" value="1"/>
</dbReference>
<organism evidence="3 6">
    <name type="scientific">Eisenbergiella tayi</name>
    <dbReference type="NCBI Taxonomy" id="1432052"/>
    <lineage>
        <taxon>Bacteria</taxon>
        <taxon>Bacillati</taxon>
        <taxon>Bacillota</taxon>
        <taxon>Clostridia</taxon>
        <taxon>Lachnospirales</taxon>
        <taxon>Lachnospiraceae</taxon>
        <taxon>Eisenbergiella</taxon>
    </lineage>
</organism>
<reference evidence="5 8" key="2">
    <citation type="submission" date="2016-08" db="EMBL/GenBank/DDBJ databases">
        <title>Characterization of Isolates of Eisenbergiella tayi Derived from Blood Cultures, Using Whole Genome Sequencing.</title>
        <authorList>
            <person name="Bernier A.-M."/>
            <person name="Burdz T."/>
            <person name="Wiebe D."/>
            <person name="Bernard K."/>
        </authorList>
    </citation>
    <scope>NUCLEOTIDE SEQUENCE [LARGE SCALE GENOMIC DNA]</scope>
    <source>
        <strain evidence="5 8">NML120146</strain>
    </source>
</reference>
<evidence type="ECO:0000259" key="2">
    <source>
        <dbReference type="Pfam" id="PF20736"/>
    </source>
</evidence>
<accession>A0A1E2ZZ71</accession>
<dbReference type="InterPro" id="IPR049046">
    <property type="entry name" value="Beta-AFase-like_GH127_middle"/>
</dbReference>
<dbReference type="EMBL" id="MEHA01000046">
    <property type="protein sequence ID" value="ODR38393.1"/>
    <property type="molecule type" value="Genomic_DNA"/>
</dbReference>
<evidence type="ECO:0000313" key="8">
    <source>
        <dbReference type="Proteomes" id="UP000094869"/>
    </source>
</evidence>
<dbReference type="EMBL" id="MCGH01000005">
    <property type="protein sequence ID" value="ODM01793.1"/>
    <property type="molecule type" value="Genomic_DNA"/>
</dbReference>
<evidence type="ECO:0000313" key="6">
    <source>
        <dbReference type="Proteomes" id="UP000094067"/>
    </source>
</evidence>
<reference evidence="3 6" key="1">
    <citation type="submission" date="2016-07" db="EMBL/GenBank/DDBJ databases">
        <title>Characterization of isolates of Eisenbergiella tayi derived from blood cultures, using whole genome sequencing.</title>
        <authorList>
            <person name="Burdz T."/>
            <person name="Wiebe D."/>
            <person name="Huynh C."/>
            <person name="Bernard K."/>
        </authorList>
    </citation>
    <scope>NUCLEOTIDE SEQUENCE [LARGE SCALE GENOMIC DNA]</scope>
    <source>
        <strain evidence="3 6">NML 110608</strain>
    </source>
</reference>
<evidence type="ECO:0008006" key="9">
    <source>
        <dbReference type="Google" id="ProtNLM"/>
    </source>
</evidence>
<evidence type="ECO:0000259" key="1">
    <source>
        <dbReference type="Pfam" id="PF07944"/>
    </source>
</evidence>
<dbReference type="InterPro" id="IPR008928">
    <property type="entry name" value="6-hairpin_glycosidase_sf"/>
</dbReference>
<dbReference type="Pfam" id="PF20736">
    <property type="entry name" value="Glyco_hydro127M"/>
    <property type="match status" value="1"/>
</dbReference>
<dbReference type="GO" id="GO:0005975">
    <property type="term" value="P:carbohydrate metabolic process"/>
    <property type="evidence" value="ECO:0007669"/>
    <property type="project" value="InterPro"/>
</dbReference>
<dbReference type="InterPro" id="IPR012878">
    <property type="entry name" value="Beta-AFase-like_GH127_cat"/>
</dbReference>
<dbReference type="EMBL" id="MEHD01000029">
    <property type="protein sequence ID" value="ODR52659.1"/>
    <property type="molecule type" value="Genomic_DNA"/>
</dbReference>
<evidence type="ECO:0000313" key="3">
    <source>
        <dbReference type="EMBL" id="ODM01793.1"/>
    </source>
</evidence>
<feature type="domain" description="Non-reducing end beta-L-arabinofuranosidase-like GH127 catalytic" evidence="1">
    <location>
        <begin position="60"/>
        <end position="375"/>
    </location>
</feature>
<dbReference type="SUPFAM" id="SSF48208">
    <property type="entry name" value="Six-hairpin glycosidases"/>
    <property type="match status" value="1"/>
</dbReference>
<comment type="caution">
    <text evidence="3">The sequence shown here is derived from an EMBL/GenBank/DDBJ whole genome shotgun (WGS) entry which is preliminary data.</text>
</comment>
<evidence type="ECO:0000313" key="5">
    <source>
        <dbReference type="EMBL" id="ODR52659.1"/>
    </source>
</evidence>
<dbReference type="Proteomes" id="UP000094869">
    <property type="component" value="Unassembled WGS sequence"/>
</dbReference>
<dbReference type="PANTHER" id="PTHR31151">
    <property type="entry name" value="PROLINE-TRNA LIGASE (DUF1680)"/>
    <property type="match status" value="1"/>
</dbReference>
<protein>
    <recommendedName>
        <fullName evidence="9">Non-reducing end beta-L-arabinofuranosidase</fullName>
    </recommendedName>
</protein>
<dbReference type="Proteomes" id="UP000094271">
    <property type="component" value="Unassembled WGS sequence"/>
</dbReference>
<gene>
    <name evidence="4" type="ORF">BEI59_34100</name>
    <name evidence="3" type="ORF">BEI61_05785</name>
    <name evidence="5" type="ORF">BEI63_19755</name>
</gene>
<evidence type="ECO:0000313" key="7">
    <source>
        <dbReference type="Proteomes" id="UP000094271"/>
    </source>
</evidence>
<dbReference type="PATRIC" id="fig|1432052.4.peg.6410"/>
<reference evidence="4 7" key="3">
    <citation type="submission" date="2016-08" db="EMBL/GenBank/DDBJ databases">
        <authorList>
            <person name="Seilhamer J.J."/>
        </authorList>
    </citation>
    <scope>NUCLEOTIDE SEQUENCE [LARGE SCALE GENOMIC DNA]</scope>
    <source>
        <strain evidence="4 7">NML150140-1</strain>
    </source>
</reference>
<dbReference type="RefSeq" id="WP_069155097.1">
    <property type="nucleotide sequence ID" value="NZ_DBFYTW010000087.1"/>
</dbReference>
<evidence type="ECO:0000313" key="4">
    <source>
        <dbReference type="EMBL" id="ODR38393.1"/>
    </source>
</evidence>
<dbReference type="Proteomes" id="UP000094067">
    <property type="component" value="Unassembled WGS sequence"/>
</dbReference>
<proteinExistence type="predicted"/>